<name>A0ABR8W3F5_9MICO</name>
<dbReference type="Pfam" id="PF00440">
    <property type="entry name" value="TetR_N"/>
    <property type="match status" value="1"/>
</dbReference>
<dbReference type="Proteomes" id="UP000611521">
    <property type="component" value="Unassembled WGS sequence"/>
</dbReference>
<dbReference type="PANTHER" id="PTHR30055:SF231">
    <property type="entry name" value="TRANSCRIPTIONAL REGULATORY PROTEIN (PROBABLY DEOR-FAMILY)-RELATED"/>
    <property type="match status" value="1"/>
</dbReference>
<comment type="caution">
    <text evidence="4">The sequence shown here is derived from an EMBL/GenBank/DDBJ whole genome shotgun (WGS) entry which is preliminary data.</text>
</comment>
<dbReference type="Gene3D" id="1.10.357.10">
    <property type="entry name" value="Tetracycline Repressor, domain 2"/>
    <property type="match status" value="1"/>
</dbReference>
<dbReference type="PROSITE" id="PS50977">
    <property type="entry name" value="HTH_TETR_2"/>
    <property type="match status" value="1"/>
</dbReference>
<feature type="DNA-binding region" description="H-T-H motif" evidence="2">
    <location>
        <begin position="35"/>
        <end position="54"/>
    </location>
</feature>
<keyword evidence="1 2" id="KW-0238">DNA-binding</keyword>
<dbReference type="SUPFAM" id="SSF46689">
    <property type="entry name" value="Homeodomain-like"/>
    <property type="match status" value="1"/>
</dbReference>
<reference evidence="4 5" key="1">
    <citation type="submission" date="2020-08" db="EMBL/GenBank/DDBJ databases">
        <title>A Genomic Blueprint of the Chicken Gut Microbiome.</title>
        <authorList>
            <person name="Gilroy R."/>
            <person name="Ravi A."/>
            <person name="Getino M."/>
            <person name="Pursley I."/>
            <person name="Horton D.L."/>
            <person name="Alikhan N.-F."/>
            <person name="Baker D."/>
            <person name="Gharbi K."/>
            <person name="Hall N."/>
            <person name="Watson M."/>
            <person name="Adriaenssens E.M."/>
            <person name="Foster-Nyarko E."/>
            <person name="Jarju S."/>
            <person name="Secka A."/>
            <person name="Antonio M."/>
            <person name="Oren A."/>
            <person name="Chaudhuri R."/>
            <person name="La Ragione R.M."/>
            <person name="Hildebrand F."/>
            <person name="Pallen M.J."/>
        </authorList>
    </citation>
    <scope>NUCLEOTIDE SEQUENCE [LARGE SCALE GENOMIC DNA]</scope>
    <source>
        <strain evidence="4 5">Re1</strain>
    </source>
</reference>
<organism evidence="4 5">
    <name type="scientific">Microbacterium commune</name>
    <dbReference type="NCBI Taxonomy" id="2762219"/>
    <lineage>
        <taxon>Bacteria</taxon>
        <taxon>Bacillati</taxon>
        <taxon>Actinomycetota</taxon>
        <taxon>Actinomycetes</taxon>
        <taxon>Micrococcales</taxon>
        <taxon>Microbacteriaceae</taxon>
        <taxon>Microbacterium</taxon>
    </lineage>
</organism>
<evidence type="ECO:0000313" key="4">
    <source>
        <dbReference type="EMBL" id="MBD8011550.1"/>
    </source>
</evidence>
<dbReference type="EMBL" id="JACSPX010000001">
    <property type="protein sequence ID" value="MBD8011550.1"/>
    <property type="molecule type" value="Genomic_DNA"/>
</dbReference>
<dbReference type="PANTHER" id="PTHR30055">
    <property type="entry name" value="HTH-TYPE TRANSCRIPTIONAL REGULATOR RUTR"/>
    <property type="match status" value="1"/>
</dbReference>
<protein>
    <submittedName>
        <fullName evidence="4">TetR family transcriptional regulator</fullName>
    </submittedName>
</protein>
<proteinExistence type="predicted"/>
<dbReference type="InterPro" id="IPR009057">
    <property type="entry name" value="Homeodomain-like_sf"/>
</dbReference>
<dbReference type="InterPro" id="IPR050109">
    <property type="entry name" value="HTH-type_TetR-like_transc_reg"/>
</dbReference>
<keyword evidence="5" id="KW-1185">Reference proteome</keyword>
<sequence length="190" mass="20569">MSEPPRRRRDPEARRTEIIAATAELILELGVSAVTHRLIAARAGVPLGATTHYFATLDDLRSQALHHLVAELDARVDGIRSALEQRGATPQVLTQLIVQALADARALEADRAVVTAAVDDPQLRAMARRWSERMTGFLIPAYGVERATAAAVFIDGVLWHARIHDETLNASLIENALAGILGTEPTTTSD</sequence>
<evidence type="ECO:0000256" key="2">
    <source>
        <dbReference type="PROSITE-ProRule" id="PRU00335"/>
    </source>
</evidence>
<feature type="domain" description="HTH tetR-type" evidence="3">
    <location>
        <begin position="12"/>
        <end position="72"/>
    </location>
</feature>
<gene>
    <name evidence="4" type="ORF">H9633_04485</name>
</gene>
<dbReference type="InterPro" id="IPR001647">
    <property type="entry name" value="HTH_TetR"/>
</dbReference>
<dbReference type="RefSeq" id="WP_071642204.1">
    <property type="nucleotide sequence ID" value="NZ_JACSPX010000001.1"/>
</dbReference>
<evidence type="ECO:0000256" key="1">
    <source>
        <dbReference type="ARBA" id="ARBA00023125"/>
    </source>
</evidence>
<accession>A0ABR8W3F5</accession>
<evidence type="ECO:0000313" key="5">
    <source>
        <dbReference type="Proteomes" id="UP000611521"/>
    </source>
</evidence>
<evidence type="ECO:0000259" key="3">
    <source>
        <dbReference type="PROSITE" id="PS50977"/>
    </source>
</evidence>